<organism evidence="2 3">
    <name type="scientific">Chryseobacterium edaphi</name>
    <dbReference type="NCBI Taxonomy" id="2976532"/>
    <lineage>
        <taxon>Bacteria</taxon>
        <taxon>Pseudomonadati</taxon>
        <taxon>Bacteroidota</taxon>
        <taxon>Flavobacteriia</taxon>
        <taxon>Flavobacteriales</taxon>
        <taxon>Weeksellaceae</taxon>
        <taxon>Chryseobacterium group</taxon>
        <taxon>Chryseobacterium</taxon>
    </lineage>
</organism>
<reference evidence="3" key="1">
    <citation type="submission" date="2023-07" db="EMBL/GenBank/DDBJ databases">
        <title>Chryseobacterium sp. strain PBS4-4 Genome sequencing and assembly.</title>
        <authorList>
            <person name="Jung Y."/>
        </authorList>
    </citation>
    <scope>NUCLEOTIDE SEQUENCE [LARGE SCALE GENOMIC DNA]</scope>
    <source>
        <strain evidence="3">PBS4-4</strain>
    </source>
</reference>
<dbReference type="RefSeq" id="WP_263001755.1">
    <property type="nucleotide sequence ID" value="NZ_JAOTEM010000001.1"/>
</dbReference>
<name>A0ABT2W241_9FLAO</name>
<keyword evidence="1" id="KW-0812">Transmembrane</keyword>
<comment type="caution">
    <text evidence="2">The sequence shown here is derived from an EMBL/GenBank/DDBJ whole genome shotgun (WGS) entry which is preliminary data.</text>
</comment>
<feature type="transmembrane region" description="Helical" evidence="1">
    <location>
        <begin position="66"/>
        <end position="86"/>
    </location>
</feature>
<evidence type="ECO:0000313" key="2">
    <source>
        <dbReference type="EMBL" id="MCU7616303.1"/>
    </source>
</evidence>
<dbReference type="Proteomes" id="UP001208649">
    <property type="component" value="Unassembled WGS sequence"/>
</dbReference>
<feature type="transmembrane region" description="Helical" evidence="1">
    <location>
        <begin position="222"/>
        <end position="252"/>
    </location>
</feature>
<keyword evidence="1" id="KW-0472">Membrane</keyword>
<evidence type="ECO:0000313" key="3">
    <source>
        <dbReference type="Proteomes" id="UP001208649"/>
    </source>
</evidence>
<keyword evidence="3" id="KW-1185">Reference proteome</keyword>
<sequence length="268" mass="31714">MEIDHLKEFWNKDNQDLPEVSLDKQDEIYSPLEMIKINMRTEFWLLIITLPGILYGFPFNNDNNSIKTIASFEVLLSLGFMIYFYSRFIKLYKMLRSKGINTNYDLFNIKTQLLVSKEIYISYYISYIPLAFLICLINVNFHLDNVYYITVFAVSLLISILIVFIMIKFWIYHMYGKHIEEVVHIIDDLNGIKNDKPNTKKTSWFETSQSFLRRKYGVKGHVINTILWFFSSFILIIVILSIILSLIIFLGIRMDIIDKTILLKALEH</sequence>
<protein>
    <submittedName>
        <fullName evidence="2">Uncharacterized protein</fullName>
    </submittedName>
</protein>
<gene>
    <name evidence="2" type="ORF">NZ698_03775</name>
</gene>
<feature type="transmembrane region" description="Helical" evidence="1">
    <location>
        <begin position="147"/>
        <end position="171"/>
    </location>
</feature>
<keyword evidence="1" id="KW-1133">Transmembrane helix</keyword>
<proteinExistence type="predicted"/>
<feature type="transmembrane region" description="Helical" evidence="1">
    <location>
        <begin position="120"/>
        <end position="141"/>
    </location>
</feature>
<evidence type="ECO:0000256" key="1">
    <source>
        <dbReference type="SAM" id="Phobius"/>
    </source>
</evidence>
<feature type="transmembrane region" description="Helical" evidence="1">
    <location>
        <begin position="43"/>
        <end position="60"/>
    </location>
</feature>
<dbReference type="EMBL" id="JAOTEM010000001">
    <property type="protein sequence ID" value="MCU7616303.1"/>
    <property type="molecule type" value="Genomic_DNA"/>
</dbReference>
<accession>A0ABT2W241</accession>